<organism evidence="2 3">
    <name type="scientific">Hoylesella buccalis</name>
    <dbReference type="NCBI Taxonomy" id="28127"/>
    <lineage>
        <taxon>Bacteria</taxon>
        <taxon>Pseudomonadati</taxon>
        <taxon>Bacteroidota</taxon>
        <taxon>Bacteroidia</taxon>
        <taxon>Bacteroidales</taxon>
        <taxon>Prevotellaceae</taxon>
        <taxon>Hoylesella</taxon>
    </lineage>
</organism>
<evidence type="ECO:0008006" key="4">
    <source>
        <dbReference type="Google" id="ProtNLM"/>
    </source>
</evidence>
<dbReference type="OrthoDB" id="1057478at2"/>
<sequence length="652" mass="72659">MNTKMKWFTAVSCAMVALSVCTACQDDDIDNASGTTANMHTYRLTVEATANNDNATGTRSLSEGADNALHSTWEETDKIIAYNLSDNEKSTANQFSLLSNMTLGKSGQFEGQISSVNAISTTDQLCFLYPSPSVLDESETDNDEKANTIQSVKKVTEKVSHEGQVGKEDFIYYAPEQTIKRYVELNLSQQDGTVETIGKKFDFQWGKANPTSVSGNTVKANAGTMKRQIAIWGFQFTDENGAALKDIDAVYISGVKSIDVFDLGEGIFMDDANSGDNDIVVLKPGEGKPKFTSESNKYTYAAILPGTYEKVLISAYIGNKCYAREYANITLNADKVYRTKVKNMKEVVANPYVEVQGVKWATGNFIHYGEEGSGNDYWGIAPTQWWISQYDMTDPNLGIKTTSQFTKKDIEGDPNDLDLFRFGDIEKATTLKHNNCKAGDAKIDICKRFFKHKGAAGLQQVEMTPSEFENNPELAAWGDIVWFHTRNDNQKYRMPTFDDLTTLYEVANVIPAYCIAPTGKHIYGAFFYTNTTNNSARRKKNFPTGKNTLYKYNDVTALVRANKGLFLPIAGRRRDNATKIGYRNLINGRLAYAQYMSSTVKSLYLSQDFFFGSHEWNLSGNGVTQAKSIRPVWDPKSNSTPNPVYPAFKDIQ</sequence>
<evidence type="ECO:0000313" key="3">
    <source>
        <dbReference type="Proteomes" id="UP000235564"/>
    </source>
</evidence>
<name>A0A2N6QT44_9BACT</name>
<dbReference type="RefSeq" id="WP_102696884.1">
    <property type="nucleotide sequence ID" value="NZ_PNGJ01000002.1"/>
</dbReference>
<feature type="signal peptide" evidence="1">
    <location>
        <begin position="1"/>
        <end position="23"/>
    </location>
</feature>
<keyword evidence="1" id="KW-0732">Signal</keyword>
<proteinExistence type="predicted"/>
<protein>
    <recommendedName>
        <fullName evidence="4">DUF4906 domain-containing protein</fullName>
    </recommendedName>
</protein>
<evidence type="ECO:0000313" key="2">
    <source>
        <dbReference type="EMBL" id="PMC25133.1"/>
    </source>
</evidence>
<feature type="chain" id="PRO_5014970076" description="DUF4906 domain-containing protein" evidence="1">
    <location>
        <begin position="24"/>
        <end position="652"/>
    </location>
</feature>
<dbReference type="AlphaFoldDB" id="A0A2N6QT44"/>
<reference evidence="2 3" key="1">
    <citation type="submission" date="2017-09" db="EMBL/GenBank/DDBJ databases">
        <title>Bacterial strain isolated from the female urinary microbiota.</title>
        <authorList>
            <person name="Thomas-White K."/>
            <person name="Kumar N."/>
            <person name="Forster S."/>
            <person name="Putonti C."/>
            <person name="Lawley T."/>
            <person name="Wolfe A.J."/>
        </authorList>
    </citation>
    <scope>NUCLEOTIDE SEQUENCE [LARGE SCALE GENOMIC DNA]</scope>
    <source>
        <strain evidence="2 3">UMB0536</strain>
    </source>
</reference>
<evidence type="ECO:0000256" key="1">
    <source>
        <dbReference type="SAM" id="SignalP"/>
    </source>
</evidence>
<gene>
    <name evidence="2" type="ORF">CJ231_03425</name>
</gene>
<comment type="caution">
    <text evidence="2">The sequence shown here is derived from an EMBL/GenBank/DDBJ whole genome shotgun (WGS) entry which is preliminary data.</text>
</comment>
<accession>A0A2N6QT44</accession>
<dbReference type="Proteomes" id="UP000235564">
    <property type="component" value="Unassembled WGS sequence"/>
</dbReference>
<dbReference type="EMBL" id="PNGJ01000002">
    <property type="protein sequence ID" value="PMC25133.1"/>
    <property type="molecule type" value="Genomic_DNA"/>
</dbReference>